<dbReference type="SUPFAM" id="SSF47576">
    <property type="entry name" value="Calponin-homology domain, CH-domain"/>
    <property type="match status" value="1"/>
</dbReference>
<protein>
    <recommendedName>
        <fullName evidence="1">Calponin-homology (CH) domain-containing protein</fullName>
    </recommendedName>
</protein>
<evidence type="ECO:0000313" key="3">
    <source>
        <dbReference type="Proteomes" id="UP001162164"/>
    </source>
</evidence>
<dbReference type="InterPro" id="IPR036872">
    <property type="entry name" value="CH_dom_sf"/>
</dbReference>
<evidence type="ECO:0000313" key="2">
    <source>
        <dbReference type="EMBL" id="KAJ8975827.1"/>
    </source>
</evidence>
<dbReference type="Pfam" id="PF11971">
    <property type="entry name" value="CAMSAP_CH"/>
    <property type="match status" value="1"/>
</dbReference>
<dbReference type="PROSITE" id="PS50021">
    <property type="entry name" value="CH"/>
    <property type="match status" value="1"/>
</dbReference>
<organism evidence="2 3">
    <name type="scientific">Molorchus minor</name>
    <dbReference type="NCBI Taxonomy" id="1323400"/>
    <lineage>
        <taxon>Eukaryota</taxon>
        <taxon>Metazoa</taxon>
        <taxon>Ecdysozoa</taxon>
        <taxon>Arthropoda</taxon>
        <taxon>Hexapoda</taxon>
        <taxon>Insecta</taxon>
        <taxon>Pterygota</taxon>
        <taxon>Neoptera</taxon>
        <taxon>Endopterygota</taxon>
        <taxon>Coleoptera</taxon>
        <taxon>Polyphaga</taxon>
        <taxon>Cucujiformia</taxon>
        <taxon>Chrysomeloidea</taxon>
        <taxon>Cerambycidae</taxon>
        <taxon>Lamiinae</taxon>
        <taxon>Monochamini</taxon>
        <taxon>Molorchus</taxon>
    </lineage>
</organism>
<gene>
    <name evidence="2" type="ORF">NQ317_003863</name>
</gene>
<dbReference type="EMBL" id="JAPWTJ010000762">
    <property type="protein sequence ID" value="KAJ8975827.1"/>
    <property type="molecule type" value="Genomic_DNA"/>
</dbReference>
<name>A0ABQ9JDQ2_9CUCU</name>
<dbReference type="PANTHER" id="PTHR21595:SF0">
    <property type="entry name" value="PATRONIN"/>
    <property type="match status" value="1"/>
</dbReference>
<accession>A0ABQ9JDQ2</accession>
<dbReference type="Pfam" id="PF25532">
    <property type="entry name" value="CH_CAMSAP2_N"/>
    <property type="match status" value="1"/>
</dbReference>
<comment type="caution">
    <text evidence="2">The sequence shown here is derived from an EMBL/GenBank/DDBJ whole genome shotgun (WGS) entry which is preliminary data.</text>
</comment>
<feature type="domain" description="Calponin-homology (CH)" evidence="1">
    <location>
        <begin position="123"/>
        <end position="241"/>
    </location>
</feature>
<dbReference type="Proteomes" id="UP001162164">
    <property type="component" value="Unassembled WGS sequence"/>
</dbReference>
<dbReference type="InterPro" id="IPR022613">
    <property type="entry name" value="CH_CAMSAP_2"/>
</dbReference>
<dbReference type="PANTHER" id="PTHR21595">
    <property type="entry name" value="PATRONIN"/>
    <property type="match status" value="1"/>
</dbReference>
<dbReference type="InterPro" id="IPR032940">
    <property type="entry name" value="CAMSAP"/>
</dbReference>
<proteinExistence type="predicted"/>
<dbReference type="InterPro" id="IPR001715">
    <property type="entry name" value="CH_dom"/>
</dbReference>
<evidence type="ECO:0000259" key="1">
    <source>
        <dbReference type="PROSITE" id="PS50021"/>
    </source>
</evidence>
<dbReference type="Gene3D" id="1.10.418.10">
    <property type="entry name" value="Calponin-like domain"/>
    <property type="match status" value="1"/>
</dbReference>
<keyword evidence="3" id="KW-1185">Reference proteome</keyword>
<sequence length="241" mass="27120">MVNIELIKKTNQEHLKPQIAGGLANAEIYCLALGNIYSDPNYHNLNHWAILQTLARKGVYDTSDTQLTETTLIQTNPLRMAAHMAVVEMIMLLYSREVVTADRVLAAVQRFSHGRSPAPPPPGSSEQGLLTWVSHACGALRKRIEEETENGVTNGGEGDRLRVPDFPQLRELKDLCDGVALTALISYYCPDELHWTEIRTSRVPSLQDSLFNLRLVQDFCCRCLPASIFHLMPEDITYMRE</sequence>
<reference evidence="2" key="1">
    <citation type="journal article" date="2023" name="Insect Mol. Biol.">
        <title>Genome sequencing provides insights into the evolution of gene families encoding plant cell wall-degrading enzymes in longhorned beetles.</title>
        <authorList>
            <person name="Shin N.R."/>
            <person name="Okamura Y."/>
            <person name="Kirsch R."/>
            <person name="Pauchet Y."/>
        </authorList>
    </citation>
    <scope>NUCLEOTIDE SEQUENCE</scope>
    <source>
        <strain evidence="2">MMC_N1</strain>
    </source>
</reference>
<dbReference type="InterPro" id="IPR058042">
    <property type="entry name" value="CAMSAP_N"/>
</dbReference>